<gene>
    <name evidence="4" type="ORF">P3F81_11270</name>
</gene>
<keyword evidence="1" id="KW-0805">Transcription regulation</keyword>
<keyword evidence="2" id="KW-0804">Transcription</keyword>
<dbReference type="PROSITE" id="PS51000">
    <property type="entry name" value="HTH_DEOR_2"/>
    <property type="match status" value="1"/>
</dbReference>
<dbReference type="RefSeq" id="WP_147669677.1">
    <property type="nucleotide sequence ID" value="NZ_CP120678.1"/>
</dbReference>
<dbReference type="Pfam" id="PF00455">
    <property type="entry name" value="DeoRC"/>
    <property type="match status" value="1"/>
</dbReference>
<dbReference type="GO" id="GO:0003677">
    <property type="term" value="F:DNA binding"/>
    <property type="evidence" value="ECO:0007669"/>
    <property type="project" value="UniProtKB-KW"/>
</dbReference>
<organism evidence="4 5">
    <name type="scientific">Selenobaculum gibii</name>
    <dbReference type="NCBI Taxonomy" id="3054208"/>
    <lineage>
        <taxon>Bacteria</taxon>
        <taxon>Bacillati</taxon>
        <taxon>Bacillota</taxon>
        <taxon>Negativicutes</taxon>
        <taxon>Selenomonadales</taxon>
        <taxon>Selenomonadaceae</taxon>
        <taxon>Selenobaculum</taxon>
    </lineage>
</organism>
<dbReference type="InterPro" id="IPR050313">
    <property type="entry name" value="Carb_Metab_HTH_regulators"/>
</dbReference>
<dbReference type="Proteomes" id="UP001243623">
    <property type="component" value="Chromosome"/>
</dbReference>
<dbReference type="PRINTS" id="PR00037">
    <property type="entry name" value="HTHLACR"/>
</dbReference>
<dbReference type="EMBL" id="CP120678">
    <property type="protein sequence ID" value="WIW70452.1"/>
    <property type="molecule type" value="Genomic_DNA"/>
</dbReference>
<dbReference type="PANTHER" id="PTHR30363:SF44">
    <property type="entry name" value="AGA OPERON TRANSCRIPTIONAL REPRESSOR-RELATED"/>
    <property type="match status" value="1"/>
</dbReference>
<dbReference type="SMART" id="SM00420">
    <property type="entry name" value="HTH_DEOR"/>
    <property type="match status" value="1"/>
</dbReference>
<reference evidence="4" key="1">
    <citation type="submission" date="2023-03" db="EMBL/GenBank/DDBJ databases">
        <title>Selenobaculum gbiensis gen. nov. sp. nov., a new bacterium isolated from the gut microbiota of IBD patient.</title>
        <authorList>
            <person name="Yeo S."/>
            <person name="Park H."/>
            <person name="Huh C.S."/>
        </authorList>
    </citation>
    <scope>NUCLEOTIDE SEQUENCE</scope>
    <source>
        <strain evidence="4">ICN-92133</strain>
    </source>
</reference>
<feature type="domain" description="HTH deoR-type" evidence="3">
    <location>
        <begin position="3"/>
        <end position="58"/>
    </location>
</feature>
<dbReference type="InterPro" id="IPR036388">
    <property type="entry name" value="WH-like_DNA-bd_sf"/>
</dbReference>
<accession>A0A9Y2AHU2</accession>
<evidence type="ECO:0000256" key="2">
    <source>
        <dbReference type="ARBA" id="ARBA00023163"/>
    </source>
</evidence>
<evidence type="ECO:0000313" key="4">
    <source>
        <dbReference type="EMBL" id="WIW70452.1"/>
    </source>
</evidence>
<dbReference type="InterPro" id="IPR036390">
    <property type="entry name" value="WH_DNA-bd_sf"/>
</dbReference>
<dbReference type="InterPro" id="IPR011991">
    <property type="entry name" value="ArsR-like_HTH"/>
</dbReference>
<keyword evidence="5" id="KW-1185">Reference proteome</keyword>
<dbReference type="InterPro" id="IPR037171">
    <property type="entry name" value="NagB/RpiA_transferase-like"/>
</dbReference>
<dbReference type="Gene3D" id="3.40.50.1360">
    <property type="match status" value="1"/>
</dbReference>
<dbReference type="SMART" id="SM01134">
    <property type="entry name" value="DeoRC"/>
    <property type="match status" value="1"/>
</dbReference>
<sequence length="254" mass="28304">MFLIERRKKIIEFLNVQQKATVKELAATLKVTEVTLRSDLKVLEREGLIKRVHGGAVLIEQENPETSFMSRTEENKDKKIMIAHKAVEMVKSGQCLLLDGSTTILEFARILKRMPLRLTVVTNGIYTALELSENPQITVILVGGVLRVGSTTLEGTLGTHVLNKLNFDIMFTSNNGFTIDDGLMDFNVYEADLKRAMANAARKLVALMDSSKFDKSSSASFAPTRQIDTLITDEFISVDTIEQLKKLNVQVVIA</sequence>
<evidence type="ECO:0000313" key="5">
    <source>
        <dbReference type="Proteomes" id="UP001243623"/>
    </source>
</evidence>
<dbReference type="KEGG" id="sgbi:P3F81_11270"/>
<dbReference type="GO" id="GO:0003700">
    <property type="term" value="F:DNA-binding transcription factor activity"/>
    <property type="evidence" value="ECO:0007669"/>
    <property type="project" value="InterPro"/>
</dbReference>
<keyword evidence="4" id="KW-0238">DNA-binding</keyword>
<dbReference type="SUPFAM" id="SSF46785">
    <property type="entry name" value="Winged helix' DNA-binding domain"/>
    <property type="match status" value="1"/>
</dbReference>
<dbReference type="InterPro" id="IPR014036">
    <property type="entry name" value="DeoR-like_C"/>
</dbReference>
<name>A0A9Y2AHU2_9FIRM</name>
<evidence type="ECO:0000259" key="3">
    <source>
        <dbReference type="PROSITE" id="PS51000"/>
    </source>
</evidence>
<dbReference type="SUPFAM" id="SSF100950">
    <property type="entry name" value="NagB/RpiA/CoA transferase-like"/>
    <property type="match status" value="1"/>
</dbReference>
<protein>
    <submittedName>
        <fullName evidence="4">DeoR/GlpR family DNA-binding transcription regulator</fullName>
    </submittedName>
</protein>
<dbReference type="InterPro" id="IPR001034">
    <property type="entry name" value="DeoR_HTH"/>
</dbReference>
<dbReference type="CDD" id="cd00090">
    <property type="entry name" value="HTH_ARSR"/>
    <property type="match status" value="1"/>
</dbReference>
<dbReference type="Pfam" id="PF08220">
    <property type="entry name" value="HTH_DeoR"/>
    <property type="match status" value="1"/>
</dbReference>
<dbReference type="AlphaFoldDB" id="A0A9Y2AHU2"/>
<proteinExistence type="predicted"/>
<evidence type="ECO:0000256" key="1">
    <source>
        <dbReference type="ARBA" id="ARBA00023015"/>
    </source>
</evidence>
<dbReference type="Gene3D" id="1.10.10.10">
    <property type="entry name" value="Winged helix-like DNA-binding domain superfamily/Winged helix DNA-binding domain"/>
    <property type="match status" value="1"/>
</dbReference>
<dbReference type="PANTHER" id="PTHR30363">
    <property type="entry name" value="HTH-TYPE TRANSCRIPTIONAL REGULATOR SRLR-RELATED"/>
    <property type="match status" value="1"/>
</dbReference>